<keyword evidence="6 7" id="KW-0472">Membrane</keyword>
<dbReference type="EMBL" id="MFKP01000017">
    <property type="protein sequence ID" value="OGG44187.1"/>
    <property type="molecule type" value="Genomic_DNA"/>
</dbReference>
<dbReference type="GO" id="GO:0005886">
    <property type="term" value="C:plasma membrane"/>
    <property type="evidence" value="ECO:0007669"/>
    <property type="project" value="UniProtKB-SubCell"/>
</dbReference>
<evidence type="ECO:0000256" key="4">
    <source>
        <dbReference type="ARBA" id="ARBA00022692"/>
    </source>
</evidence>
<evidence type="ECO:0000256" key="6">
    <source>
        <dbReference type="ARBA" id="ARBA00023136"/>
    </source>
</evidence>
<evidence type="ECO:0000313" key="9">
    <source>
        <dbReference type="Proteomes" id="UP000178249"/>
    </source>
</evidence>
<dbReference type="InterPro" id="IPR051907">
    <property type="entry name" value="DoxX-like_oxidoreductase"/>
</dbReference>
<sequence>MSPHFRKISILRLLFAIVFFNILFNILGPAFAFAHEKWFVNNTVGIARPELLSSWNSMTIAVALLSLSAIVVAFVLEFVLKRTPLSVRWETLVIRYLRPLEPWTGTVLGILTGVMLAAASVQGHLFAPNFSLHDVMPTLRLPLLLLQGLIGVSFLLGFFVRVSSVLFGALLLLSFFLFSWQDVLDNLLLFGVAGYLFINGRGRWSLDEHVWAPQWLWLKNVFVVPISSVNVLRIVAGLNFLYLGSHKILQPELDVALLEKFPFLNFMPLLGFPEFTNDAFILCAGAVEIVLSILLLSGVLTRLLAVILAGPFTATILLFGPGDLFGHLPHFGLFFLLFVFGNQKRPLKKQ</sequence>
<dbReference type="Pfam" id="PF07681">
    <property type="entry name" value="DoxX"/>
    <property type="match status" value="1"/>
</dbReference>
<reference evidence="8 9" key="1">
    <citation type="journal article" date="2016" name="Nat. Commun.">
        <title>Thousands of microbial genomes shed light on interconnected biogeochemical processes in an aquifer system.</title>
        <authorList>
            <person name="Anantharaman K."/>
            <person name="Brown C.T."/>
            <person name="Hug L.A."/>
            <person name="Sharon I."/>
            <person name="Castelle C.J."/>
            <person name="Probst A.J."/>
            <person name="Thomas B.C."/>
            <person name="Singh A."/>
            <person name="Wilkins M.J."/>
            <person name="Karaoz U."/>
            <person name="Brodie E.L."/>
            <person name="Williams K.H."/>
            <person name="Hubbard S.S."/>
            <person name="Banfield J.F."/>
        </authorList>
    </citation>
    <scope>NUCLEOTIDE SEQUENCE [LARGE SCALE GENOMIC DNA]</scope>
</reference>
<comment type="similarity">
    <text evidence="2">Belongs to the DoxX family.</text>
</comment>
<evidence type="ECO:0000256" key="5">
    <source>
        <dbReference type="ARBA" id="ARBA00022989"/>
    </source>
</evidence>
<evidence type="ECO:0000313" key="8">
    <source>
        <dbReference type="EMBL" id="OGG44187.1"/>
    </source>
</evidence>
<proteinExistence type="inferred from homology"/>
<dbReference type="AlphaFoldDB" id="A0A1F6C5N1"/>
<organism evidence="8 9">
    <name type="scientific">Candidatus Kaiserbacteria bacterium RIFCSPHIGHO2_01_FULL_48_10</name>
    <dbReference type="NCBI Taxonomy" id="1798476"/>
    <lineage>
        <taxon>Bacteria</taxon>
        <taxon>Candidatus Kaiseribacteriota</taxon>
    </lineage>
</organism>
<keyword evidence="4 7" id="KW-0812">Transmembrane</keyword>
<dbReference type="PANTHER" id="PTHR33452:SF1">
    <property type="entry name" value="INNER MEMBRANE PROTEIN YPHA-RELATED"/>
    <property type="match status" value="1"/>
</dbReference>
<evidence type="ECO:0000256" key="7">
    <source>
        <dbReference type="SAM" id="Phobius"/>
    </source>
</evidence>
<comment type="caution">
    <text evidence="8">The sequence shown here is derived from an EMBL/GenBank/DDBJ whole genome shotgun (WGS) entry which is preliminary data.</text>
</comment>
<evidence type="ECO:0008006" key="10">
    <source>
        <dbReference type="Google" id="ProtNLM"/>
    </source>
</evidence>
<feature type="transmembrane region" description="Helical" evidence="7">
    <location>
        <begin position="100"/>
        <end position="121"/>
    </location>
</feature>
<evidence type="ECO:0000256" key="1">
    <source>
        <dbReference type="ARBA" id="ARBA00004651"/>
    </source>
</evidence>
<keyword evidence="3" id="KW-1003">Cell membrane</keyword>
<evidence type="ECO:0000256" key="3">
    <source>
        <dbReference type="ARBA" id="ARBA00022475"/>
    </source>
</evidence>
<keyword evidence="5 7" id="KW-1133">Transmembrane helix</keyword>
<name>A0A1F6C5N1_9BACT</name>
<accession>A0A1F6C5N1</accession>
<dbReference type="InterPro" id="IPR032808">
    <property type="entry name" value="DoxX"/>
</dbReference>
<feature type="transmembrane region" description="Helical" evidence="7">
    <location>
        <begin position="141"/>
        <end position="160"/>
    </location>
</feature>
<protein>
    <recommendedName>
        <fullName evidence="10">DoxX family protein</fullName>
    </recommendedName>
</protein>
<dbReference type="Proteomes" id="UP000178249">
    <property type="component" value="Unassembled WGS sequence"/>
</dbReference>
<feature type="transmembrane region" description="Helical" evidence="7">
    <location>
        <begin position="325"/>
        <end position="341"/>
    </location>
</feature>
<gene>
    <name evidence="8" type="ORF">A2841_00880</name>
</gene>
<evidence type="ECO:0000256" key="2">
    <source>
        <dbReference type="ARBA" id="ARBA00006679"/>
    </source>
</evidence>
<feature type="transmembrane region" description="Helical" evidence="7">
    <location>
        <begin position="165"/>
        <end position="181"/>
    </location>
</feature>
<feature type="transmembrane region" description="Helical" evidence="7">
    <location>
        <begin position="58"/>
        <end position="80"/>
    </location>
</feature>
<feature type="transmembrane region" description="Helical" evidence="7">
    <location>
        <begin position="216"/>
        <end position="242"/>
    </location>
</feature>
<dbReference type="PANTHER" id="PTHR33452">
    <property type="entry name" value="OXIDOREDUCTASE CATD-RELATED"/>
    <property type="match status" value="1"/>
</dbReference>
<comment type="subcellular location">
    <subcellularLocation>
        <location evidence="1">Cell membrane</location>
        <topology evidence="1">Multi-pass membrane protein</topology>
    </subcellularLocation>
</comment>